<dbReference type="Proteomes" id="UP000095023">
    <property type="component" value="Unassembled WGS sequence"/>
</dbReference>
<name>A0A1E4TIL3_9ASCO</name>
<dbReference type="PANTHER" id="PTHR37325">
    <property type="entry name" value="OXIDOREDUCTASE 21 KDA SUBUNIT, PUTATIVE (AFU_ORTHOLOGUE AFUA_4G05910)-RELATED"/>
    <property type="match status" value="1"/>
</dbReference>
<gene>
    <name evidence="1" type="ORF">CANCADRAFT_72940</name>
</gene>
<keyword evidence="2" id="KW-1185">Reference proteome</keyword>
<dbReference type="EMBL" id="KV453841">
    <property type="protein sequence ID" value="ODV91573.1"/>
    <property type="molecule type" value="Genomic_DNA"/>
</dbReference>
<dbReference type="CDD" id="cd22849">
    <property type="entry name" value="NuzM"/>
    <property type="match status" value="1"/>
</dbReference>
<protein>
    <submittedName>
        <fullName evidence="1">Uncharacterized protein</fullName>
    </submittedName>
</protein>
<proteinExistence type="predicted"/>
<evidence type="ECO:0000313" key="2">
    <source>
        <dbReference type="Proteomes" id="UP000095023"/>
    </source>
</evidence>
<dbReference type="PANTHER" id="PTHR37325:SF1">
    <property type="entry name" value="OXIDOREDUCTASE 21 KDA SUBUNIT, PUTATIVE (AFU_ORTHOLOGUE AFUA_4G05910)-RELATED"/>
    <property type="match status" value="1"/>
</dbReference>
<evidence type="ECO:0000313" key="1">
    <source>
        <dbReference type="EMBL" id="ODV91573.1"/>
    </source>
</evidence>
<accession>A0A1E4TIL3</accession>
<reference evidence="2" key="1">
    <citation type="submission" date="2016-02" db="EMBL/GenBank/DDBJ databases">
        <title>Comparative genomics of biotechnologically important yeasts.</title>
        <authorList>
            <consortium name="DOE Joint Genome Institute"/>
            <person name="Riley R."/>
            <person name="Haridas S."/>
            <person name="Wolfe K.H."/>
            <person name="Lopes M.R."/>
            <person name="Hittinger C.T."/>
            <person name="Goker M."/>
            <person name="Salamov A."/>
            <person name="Wisecaver J."/>
            <person name="Long T.M."/>
            <person name="Aerts A.L."/>
            <person name="Barry K."/>
            <person name="Choi C."/>
            <person name="Clum A."/>
            <person name="Coughlan A.Y."/>
            <person name="Deshpande S."/>
            <person name="Douglass A.P."/>
            <person name="Hanson S.J."/>
            <person name="Klenk H.-P."/>
            <person name="Labutti K."/>
            <person name="Lapidus A."/>
            <person name="Lindquist E."/>
            <person name="Lipzen A."/>
            <person name="Meier-Kolthoff J.P."/>
            <person name="Ohm R.A."/>
            <person name="Otillar R.P."/>
            <person name="Pangilinan J."/>
            <person name="Peng Y."/>
            <person name="Rokas A."/>
            <person name="Rosa C.A."/>
            <person name="Scheuner C."/>
            <person name="Sibirny A.A."/>
            <person name="Slot J.C."/>
            <person name="Stielow J.B."/>
            <person name="Sun H."/>
            <person name="Kurtzman C.P."/>
            <person name="Blackwell M."/>
            <person name="Jeffries T.W."/>
            <person name="Grigoriev I.V."/>
        </authorList>
    </citation>
    <scope>NUCLEOTIDE SEQUENCE [LARGE SCALE GENOMIC DNA]</scope>
    <source>
        <strain evidence="2">NRRL Y-17796</strain>
    </source>
</reference>
<dbReference type="PIRSF" id="PIRSF022976">
    <property type="entry name" value="NADH_Oxi_21kDa"/>
    <property type="match status" value="1"/>
</dbReference>
<dbReference type="InterPro" id="IPR016813">
    <property type="entry name" value="NADH_Ub_cplx-1_21kDa"/>
</dbReference>
<organism evidence="1 2">
    <name type="scientific">Tortispora caseinolytica NRRL Y-17796</name>
    <dbReference type="NCBI Taxonomy" id="767744"/>
    <lineage>
        <taxon>Eukaryota</taxon>
        <taxon>Fungi</taxon>
        <taxon>Dikarya</taxon>
        <taxon>Ascomycota</taxon>
        <taxon>Saccharomycotina</taxon>
        <taxon>Trigonopsidomycetes</taxon>
        <taxon>Trigonopsidales</taxon>
        <taxon>Trigonopsidaceae</taxon>
        <taxon>Tortispora</taxon>
    </lineage>
</organism>
<sequence>MVLRGGPQPVWKKYTTPSKGIWEKIRQWLAIAPNRSSGNPYVPYNRDPQPFSRPESKVYRDPLTIPSGDIADNPYWKRDVRRDYPKLSFVDQKTVSTLLTVGSAQNPRLPVGAAGEKALTLATSSTEPLSNVLSKLDASIISGEILGKDGLPPKPVSQTENKLRILTFEEGATYPPNYPVRSFQ</sequence>
<dbReference type="AlphaFoldDB" id="A0A1E4TIL3"/>
<dbReference type="OrthoDB" id="2093493at2759"/>